<evidence type="ECO:0000256" key="1">
    <source>
        <dbReference type="SAM" id="SignalP"/>
    </source>
</evidence>
<evidence type="ECO:0000313" key="3">
    <source>
        <dbReference type="Proteomes" id="UP000321583"/>
    </source>
</evidence>
<proteinExistence type="predicted"/>
<gene>
    <name evidence="2" type="ORF">L613_001100000490</name>
</gene>
<sequence length="140" mass="14446">MSDSPRPPSVLPFLCGAAAALAFAAGSNTLPSRAPVPATPLPAPAPARGQAGRFDGADLCLREAAALLPADTAFPEIASYFDQDGSLQLCTVDYQDPADPQRRIGHRFDVAGGRFGQPYAGVLPARHEPGLALPALDAGR</sequence>
<dbReference type="OrthoDB" id="6476773at2"/>
<accession>A0A562E4V9</accession>
<dbReference type="RefSeq" id="WP_028915164.1">
    <property type="nucleotide sequence ID" value="NZ_VLJS01000013.1"/>
</dbReference>
<dbReference type="EMBL" id="VLJS01000013">
    <property type="protein sequence ID" value="TWH16860.1"/>
    <property type="molecule type" value="Genomic_DNA"/>
</dbReference>
<keyword evidence="1" id="KW-0732">Signal</keyword>
<keyword evidence="3" id="KW-1185">Reference proteome</keyword>
<feature type="signal peptide" evidence="1">
    <location>
        <begin position="1"/>
        <end position="24"/>
    </location>
</feature>
<dbReference type="AlphaFoldDB" id="A0A562E4V9"/>
<protein>
    <submittedName>
        <fullName evidence="2">Uncharacterized protein</fullName>
    </submittedName>
</protein>
<organism evidence="2 3">
    <name type="scientific">Pseudoxanthomonas taiwanensis J19</name>
    <dbReference type="NCBI Taxonomy" id="935569"/>
    <lineage>
        <taxon>Bacteria</taxon>
        <taxon>Pseudomonadati</taxon>
        <taxon>Pseudomonadota</taxon>
        <taxon>Gammaproteobacteria</taxon>
        <taxon>Lysobacterales</taxon>
        <taxon>Lysobacteraceae</taxon>
        <taxon>Pseudoxanthomonas</taxon>
    </lineage>
</organism>
<feature type="chain" id="PRO_5021903737" evidence="1">
    <location>
        <begin position="25"/>
        <end position="140"/>
    </location>
</feature>
<dbReference type="Proteomes" id="UP000321583">
    <property type="component" value="Unassembled WGS sequence"/>
</dbReference>
<evidence type="ECO:0000313" key="2">
    <source>
        <dbReference type="EMBL" id="TWH16860.1"/>
    </source>
</evidence>
<reference evidence="2 3" key="1">
    <citation type="submission" date="2019-07" db="EMBL/GenBank/DDBJ databases">
        <title>Genome sequencing of lignin-degrading bacterial isolates.</title>
        <authorList>
            <person name="Gladden J."/>
        </authorList>
    </citation>
    <scope>NUCLEOTIDE SEQUENCE [LARGE SCALE GENOMIC DNA]</scope>
    <source>
        <strain evidence="2 3">J19</strain>
    </source>
</reference>
<name>A0A562E4V9_9GAMM</name>
<comment type="caution">
    <text evidence="2">The sequence shown here is derived from an EMBL/GenBank/DDBJ whole genome shotgun (WGS) entry which is preliminary data.</text>
</comment>